<evidence type="ECO:0000313" key="1">
    <source>
        <dbReference type="EMBL" id="OXM13299.1"/>
    </source>
</evidence>
<proteinExistence type="predicted"/>
<sequence length="503" mass="58622">MSSTDVKHSIAGFYYQVMLACKELALLLNTSTSDESYVAVEYGADVRIYNHEDIRMEAKFYKDNTFTRYKEAITHSLYNFFVSFKGSTPQVRYRFKCNVPVNIKDLQFFAEWKTTTEFTEKAKYIKECFVYESVEKDPVKDGEYKSFQTYYDSMHPKMKKPHYKQALIKHLAALSDPGEYIKYIIPSLIFDDLELTRFIKQIDFDFPQAKVSKYESITNLKSAIDLELTKYNGTLTAEEKNKIMLLLLEAFLDSTVTDDSNVRTIKIADCKAIVENHQAQSLRHFNKIEYQELIQEIELELSDYEYILRKSENSDYVDDIMSILIGLKEQLHSEMDSFGVDKVLRRFVMSRRSYPLEVMRLFQSITEMMVKTNRNEESASVVDVEYLNNIKIGENLRFSLRTLPAARSARSDASLIMSNFIDHTQENFEISKAAGGETIIFDTDSDICQLPLDEIDSTIIDIYKVKDNKQHQEFYKSFRYRCTKCIKLSFVGKCPFLQELKGD</sequence>
<gene>
    <name evidence="1" type="ORF">CGZ75_19710</name>
</gene>
<comment type="caution">
    <text evidence="1">The sequence shown here is derived from an EMBL/GenBank/DDBJ whole genome shotgun (WGS) entry which is preliminary data.</text>
</comment>
<evidence type="ECO:0000313" key="2">
    <source>
        <dbReference type="Proteomes" id="UP000215145"/>
    </source>
</evidence>
<reference evidence="1 2" key="1">
    <citation type="submission" date="2017-07" db="EMBL/GenBank/DDBJ databases">
        <title>Paenibacillus herberti R33 genome sequencing and assembly.</title>
        <authorList>
            <person name="Su W."/>
        </authorList>
    </citation>
    <scope>NUCLEOTIDE SEQUENCE [LARGE SCALE GENOMIC DNA]</scope>
    <source>
        <strain evidence="1 2">R33</strain>
    </source>
</reference>
<dbReference type="Proteomes" id="UP000215145">
    <property type="component" value="Unassembled WGS sequence"/>
</dbReference>
<organism evidence="1 2">
    <name type="scientific">Paenibacillus herberti</name>
    <dbReference type="NCBI Taxonomy" id="1619309"/>
    <lineage>
        <taxon>Bacteria</taxon>
        <taxon>Bacillati</taxon>
        <taxon>Bacillota</taxon>
        <taxon>Bacilli</taxon>
        <taxon>Bacillales</taxon>
        <taxon>Paenibacillaceae</taxon>
        <taxon>Paenibacillus</taxon>
    </lineage>
</organism>
<keyword evidence="2" id="KW-1185">Reference proteome</keyword>
<dbReference type="PROSITE" id="PS51257">
    <property type="entry name" value="PROKAR_LIPOPROTEIN"/>
    <property type="match status" value="1"/>
</dbReference>
<name>A0A229NUF4_9BACL</name>
<accession>A0A229NUF4</accession>
<dbReference type="OrthoDB" id="2923236at2"/>
<dbReference type="EMBL" id="NMUQ01000003">
    <property type="protein sequence ID" value="OXM13299.1"/>
    <property type="molecule type" value="Genomic_DNA"/>
</dbReference>
<dbReference type="AlphaFoldDB" id="A0A229NUF4"/>
<dbReference type="RefSeq" id="WP_089526010.1">
    <property type="nucleotide sequence ID" value="NZ_NMUQ01000003.1"/>
</dbReference>
<protein>
    <submittedName>
        <fullName evidence="1">Uncharacterized protein</fullName>
    </submittedName>
</protein>